<accession>A0A1J5PIU4</accession>
<gene>
    <name evidence="1" type="ORF">GALL_507490</name>
</gene>
<dbReference type="AlphaFoldDB" id="A0A1J5PIU4"/>
<sequence>MWFDPLPKAQLILVQLLDRLSSHDKIISKLVLFQSNVVIGDQPPEALSEWKPSGVEIENEHLVAANKAWQAYRAPTPQDWFDLLGADIGALPQLRQTMLELLEELPSRSTGLGATEVRMLELLSAANVSPFDVFPGHRRNNTRRVFEYWETGALLDGLAHGPAPAVSGLDEGPFTEDLHDDADRYARYTQSKLSLTALGKAVLAQSEDFSRHNPIHRWWGGTELTNDRLWRWDPESRALIAP</sequence>
<protein>
    <submittedName>
        <fullName evidence="1">Uncharacterized protein</fullName>
    </submittedName>
</protein>
<comment type="caution">
    <text evidence="1">The sequence shown here is derived from an EMBL/GenBank/DDBJ whole genome shotgun (WGS) entry which is preliminary data.</text>
</comment>
<name>A0A1J5PIU4_9ZZZZ</name>
<proteinExistence type="predicted"/>
<organism evidence="1">
    <name type="scientific">mine drainage metagenome</name>
    <dbReference type="NCBI Taxonomy" id="410659"/>
    <lineage>
        <taxon>unclassified sequences</taxon>
        <taxon>metagenomes</taxon>
        <taxon>ecological metagenomes</taxon>
    </lineage>
</organism>
<reference evidence="1" key="1">
    <citation type="submission" date="2016-10" db="EMBL/GenBank/DDBJ databases">
        <title>Sequence of Gallionella enrichment culture.</title>
        <authorList>
            <person name="Poehlein A."/>
            <person name="Muehling M."/>
            <person name="Daniel R."/>
        </authorList>
    </citation>
    <scope>NUCLEOTIDE SEQUENCE</scope>
</reference>
<evidence type="ECO:0000313" key="1">
    <source>
        <dbReference type="EMBL" id="OIQ67671.1"/>
    </source>
</evidence>
<dbReference type="EMBL" id="MLJW01005780">
    <property type="protein sequence ID" value="OIQ67671.1"/>
    <property type="molecule type" value="Genomic_DNA"/>
</dbReference>